<dbReference type="PANTHER" id="PTHR35177">
    <property type="entry name" value="HYDROGENASE MATURATION FACTOR HYBG"/>
    <property type="match status" value="1"/>
</dbReference>
<proteinExistence type="inferred from homology"/>
<dbReference type="Pfam" id="PF01455">
    <property type="entry name" value="HupF_HypC"/>
    <property type="match status" value="1"/>
</dbReference>
<dbReference type="PROSITE" id="PS01097">
    <property type="entry name" value="HUPF_HYPC"/>
    <property type="match status" value="1"/>
</dbReference>
<comment type="similarity">
    <text evidence="1">Belongs to the HupF/HypC family.</text>
</comment>
<comment type="caution">
    <text evidence="2">The sequence shown here is derived from an EMBL/GenBank/DDBJ whole genome shotgun (WGS) entry which is preliminary data.</text>
</comment>
<keyword evidence="3" id="KW-1185">Reference proteome</keyword>
<dbReference type="Gene3D" id="2.30.30.140">
    <property type="match status" value="1"/>
</dbReference>
<dbReference type="InterPro" id="IPR019812">
    <property type="entry name" value="Hydgase_assmbl_chp_CS"/>
</dbReference>
<evidence type="ECO:0000256" key="1">
    <source>
        <dbReference type="ARBA" id="ARBA00006018"/>
    </source>
</evidence>
<dbReference type="NCBIfam" id="TIGR00074">
    <property type="entry name" value="hypC_hupF"/>
    <property type="match status" value="1"/>
</dbReference>
<dbReference type="PRINTS" id="PR00445">
    <property type="entry name" value="HUPFHYPC"/>
</dbReference>
<dbReference type="InterPro" id="IPR001109">
    <property type="entry name" value="Hydrogenase_HupF/HypC"/>
</dbReference>
<evidence type="ECO:0000313" key="3">
    <source>
        <dbReference type="Proteomes" id="UP001319883"/>
    </source>
</evidence>
<name>A0ABS7X344_9GAMM</name>
<protein>
    <submittedName>
        <fullName evidence="2">HypC/HybG/HupF family hydrogenase formation chaperone</fullName>
    </submittedName>
</protein>
<sequence>MCLAIPGRLLSMAGDDPLMRVGRVDFGGVVKQVSLAYVPEAVIGDHVLVHVGFAIGILDAAEAGRIFDHLREIDALDDREGRREIP</sequence>
<evidence type="ECO:0000313" key="2">
    <source>
        <dbReference type="EMBL" id="MBZ9568346.1"/>
    </source>
</evidence>
<dbReference type="PANTHER" id="PTHR35177:SF2">
    <property type="entry name" value="HYDROGENASE MATURATION FACTOR HYBG"/>
    <property type="match status" value="1"/>
</dbReference>
<dbReference type="Proteomes" id="UP001319883">
    <property type="component" value="Unassembled WGS sequence"/>
</dbReference>
<reference evidence="2 3" key="1">
    <citation type="submission" date="2021-05" db="EMBL/GenBank/DDBJ databases">
        <title>Petroleum and Energy Research Collection (APPE): ex situ preservation of microbial diversity associated with the oil industry and exploitation of its biotechnological potential.</title>
        <authorList>
            <person name="Paixao C.T.M."/>
            <person name="Gomes M.B."/>
            <person name="Oliveira V.M."/>
        </authorList>
    </citation>
    <scope>NUCLEOTIDE SEQUENCE [LARGE SCALE GENOMIC DNA]</scope>
    <source>
        <strain evidence="2 3">LIT2</strain>
    </source>
</reference>
<organism evidence="2 3">
    <name type="scientific">Modicisalibacter tunisiensis</name>
    <dbReference type="NCBI Taxonomy" id="390637"/>
    <lineage>
        <taxon>Bacteria</taxon>
        <taxon>Pseudomonadati</taxon>
        <taxon>Pseudomonadota</taxon>
        <taxon>Gammaproteobacteria</taxon>
        <taxon>Oceanospirillales</taxon>
        <taxon>Halomonadaceae</taxon>
        <taxon>Modicisalibacter</taxon>
    </lineage>
</organism>
<gene>
    <name evidence="2" type="ORF">KGQ91_11770</name>
</gene>
<dbReference type="EMBL" id="JAGXFD010000001">
    <property type="protein sequence ID" value="MBZ9568346.1"/>
    <property type="molecule type" value="Genomic_DNA"/>
</dbReference>
<dbReference type="RefSeq" id="WP_163648793.1">
    <property type="nucleotide sequence ID" value="NZ_JAGXFC010000001.1"/>
</dbReference>
<dbReference type="SUPFAM" id="SSF159127">
    <property type="entry name" value="HupF/HypC-like"/>
    <property type="match status" value="1"/>
</dbReference>
<accession>A0ABS7X344</accession>